<sequence>MPICKIHREPATHMCECRKQLICERCQPEHSGFEHTKITTQELGRSYANHINKQLLQLDERLGRYSTTTAGKINFITTEYINGMHAMVDDFKRAVAKRYQMIQDTFEPFQKIDDKALEMKEIADELAEMDDVPDDVLDKMALCEQNLAEIDNSFGTIGEINEKTDELEGEIDTDIRDELAEFRDYIEDLFLTFRFPMDYDDVNFAERSGGLKKGKGKGAAYMGSGTGNVKKGKGALRIENEKYAKGGNEDDIQVDIEEEFEVIEGRTYKGHSSWIQDIIRLGSNQFATCDEKGMIVLWNKKVNKQKSISATTSNGGSESVHCLTTAGSSNDWIVGGCSSGSLFFVNVASSQKRMVEEFMDDTILGITSLKQYKGKFVVAQDAQFTIKLFDIDLLIDSSVMTDPKKLAQLEITQRPKSKDDRQDLYFGDNKIIELRNSNYGKTKKWFSTFILSCVTTTRKVNLYVIEMHIRRKYGLCSCKKRYEFNHQFLKSFKFDHSPTSICELSDDKIAIATGKYIKVMDIKGSHEAGVIYEGHEDRIRSLAKITKKVKAFLVRDNKKKKPIVKDAHYIISAGSDLQIRIWKVPVVWPSQKLNVVNDAWDTEKEDNCIMAVETKHTDMISALIYSKEEIITASKDYLVKMYRIQGSRKAEEEEGDDTLLLKTNQYADPDLNP</sequence>
<dbReference type="PANTHER" id="PTHR22847">
    <property type="entry name" value="WD40 REPEAT PROTEIN"/>
    <property type="match status" value="1"/>
</dbReference>
<dbReference type="Proteomes" id="UP001295684">
    <property type="component" value="Unassembled WGS sequence"/>
</dbReference>
<keyword evidence="1" id="KW-0853">WD repeat</keyword>
<dbReference type="InterPro" id="IPR015943">
    <property type="entry name" value="WD40/YVTN_repeat-like_dom_sf"/>
</dbReference>
<dbReference type="InterPro" id="IPR001680">
    <property type="entry name" value="WD40_rpt"/>
</dbReference>
<dbReference type="InterPro" id="IPR036322">
    <property type="entry name" value="WD40_repeat_dom_sf"/>
</dbReference>
<accession>A0AAD1U379</accession>
<evidence type="ECO:0000256" key="3">
    <source>
        <dbReference type="SAM" id="MobiDB-lite"/>
    </source>
</evidence>
<evidence type="ECO:0000313" key="5">
    <source>
        <dbReference type="Proteomes" id="UP001295684"/>
    </source>
</evidence>
<comment type="caution">
    <text evidence="4">The sequence shown here is derived from an EMBL/GenBank/DDBJ whole genome shotgun (WGS) entry which is preliminary data.</text>
</comment>
<dbReference type="AlphaFoldDB" id="A0AAD1U379"/>
<gene>
    <name evidence="4" type="ORF">ECRASSUSDP1_LOCUS717</name>
</gene>
<feature type="region of interest" description="Disordered" evidence="3">
    <location>
        <begin position="653"/>
        <end position="673"/>
    </location>
</feature>
<dbReference type="EMBL" id="CAMPGE010000674">
    <property type="protein sequence ID" value="CAI2359426.1"/>
    <property type="molecule type" value="Genomic_DNA"/>
</dbReference>
<reference evidence="4" key="1">
    <citation type="submission" date="2023-07" db="EMBL/GenBank/DDBJ databases">
        <authorList>
            <consortium name="AG Swart"/>
            <person name="Singh M."/>
            <person name="Singh A."/>
            <person name="Seah K."/>
            <person name="Emmerich C."/>
        </authorList>
    </citation>
    <scope>NUCLEOTIDE SEQUENCE</scope>
    <source>
        <strain evidence="4">DP1</strain>
    </source>
</reference>
<proteinExistence type="predicted"/>
<dbReference type="PANTHER" id="PTHR22847:SF637">
    <property type="entry name" value="WD REPEAT DOMAIN 5B"/>
    <property type="match status" value="1"/>
</dbReference>
<keyword evidence="5" id="KW-1185">Reference proteome</keyword>
<evidence type="ECO:0000256" key="1">
    <source>
        <dbReference type="ARBA" id="ARBA00022574"/>
    </source>
</evidence>
<organism evidence="4 5">
    <name type="scientific">Euplotes crassus</name>
    <dbReference type="NCBI Taxonomy" id="5936"/>
    <lineage>
        <taxon>Eukaryota</taxon>
        <taxon>Sar</taxon>
        <taxon>Alveolata</taxon>
        <taxon>Ciliophora</taxon>
        <taxon>Intramacronucleata</taxon>
        <taxon>Spirotrichea</taxon>
        <taxon>Hypotrichia</taxon>
        <taxon>Euplotida</taxon>
        <taxon>Euplotidae</taxon>
        <taxon>Moneuplotes</taxon>
    </lineage>
</organism>
<keyword evidence="2" id="KW-0677">Repeat</keyword>
<evidence type="ECO:0000256" key="2">
    <source>
        <dbReference type="ARBA" id="ARBA00022737"/>
    </source>
</evidence>
<dbReference type="SUPFAM" id="SSF50978">
    <property type="entry name" value="WD40 repeat-like"/>
    <property type="match status" value="1"/>
</dbReference>
<dbReference type="SMART" id="SM00320">
    <property type="entry name" value="WD40"/>
    <property type="match status" value="4"/>
</dbReference>
<protein>
    <submittedName>
        <fullName evidence="4">Uncharacterized protein</fullName>
    </submittedName>
</protein>
<dbReference type="GO" id="GO:1990234">
    <property type="term" value="C:transferase complex"/>
    <property type="evidence" value="ECO:0007669"/>
    <property type="project" value="UniProtKB-ARBA"/>
</dbReference>
<name>A0AAD1U379_EUPCR</name>
<evidence type="ECO:0000313" key="4">
    <source>
        <dbReference type="EMBL" id="CAI2359426.1"/>
    </source>
</evidence>
<dbReference type="Gene3D" id="2.130.10.10">
    <property type="entry name" value="YVTN repeat-like/Quinoprotein amine dehydrogenase"/>
    <property type="match status" value="2"/>
</dbReference>